<dbReference type="InterPro" id="IPR050651">
    <property type="entry name" value="Plant_Cytochrome_P450_Monoox"/>
</dbReference>
<evidence type="ECO:0000256" key="2">
    <source>
        <dbReference type="ARBA" id="ARBA00022723"/>
    </source>
</evidence>
<dbReference type="Gene3D" id="1.10.630.10">
    <property type="entry name" value="Cytochrome P450"/>
    <property type="match status" value="1"/>
</dbReference>
<evidence type="ECO:0000256" key="4">
    <source>
        <dbReference type="ARBA" id="ARBA00023004"/>
    </source>
</evidence>
<proteinExistence type="predicted"/>
<sequence length="270" mass="29852">MVQLKRRLFELSLSVLMETIAQTKATRSEADADTDMSVEAQEFKKVVDELIPYLGAANTWDYLPVLRWFDVFGVRNKILAAVSRRDAFMLRLIDNERRRLDDAGTEGDKKSMIAVLLTLQKTEPEVYTDTMIMALCAVDMTEGGGLTIPKVVPLEAVCRPRPAMRDRKQHSEVGGNTTRLIKDRDNANHGISIGEDEGSHEEEEVAYQAALAVAMQTSIEEEQPKAEEEEADYQARLAVALALFAIGNGMAGASDTTDAALGGWSKKTRD</sequence>
<reference evidence="5" key="1">
    <citation type="journal article" date="2013" name="Nature">
        <title>Draft genome of the wheat A-genome progenitor Triticum urartu.</title>
        <authorList>
            <person name="Ling H.Q."/>
            <person name="Zhao S."/>
            <person name="Liu D."/>
            <person name="Wang J."/>
            <person name="Sun H."/>
            <person name="Zhang C."/>
            <person name="Fan H."/>
            <person name="Li D."/>
            <person name="Dong L."/>
            <person name="Tao Y."/>
            <person name="Gao C."/>
            <person name="Wu H."/>
            <person name="Li Y."/>
            <person name="Cui Y."/>
            <person name="Guo X."/>
            <person name="Zheng S."/>
            <person name="Wang B."/>
            <person name="Yu K."/>
            <person name="Liang Q."/>
            <person name="Yang W."/>
            <person name="Lou X."/>
            <person name="Chen J."/>
            <person name="Feng M."/>
            <person name="Jian J."/>
            <person name="Zhang X."/>
            <person name="Luo G."/>
            <person name="Jiang Y."/>
            <person name="Liu J."/>
            <person name="Wang Z."/>
            <person name="Sha Y."/>
            <person name="Zhang B."/>
            <person name="Wu H."/>
            <person name="Tang D."/>
            <person name="Shen Q."/>
            <person name="Xue P."/>
            <person name="Zou S."/>
            <person name="Wang X."/>
            <person name="Liu X."/>
            <person name="Wang F."/>
            <person name="Yang Y."/>
            <person name="An X."/>
            <person name="Dong Z."/>
            <person name="Zhang K."/>
            <person name="Zhang X."/>
            <person name="Luo M.C."/>
            <person name="Dvorak J."/>
            <person name="Tong Y."/>
            <person name="Wang J."/>
            <person name="Yang H."/>
            <person name="Li Z."/>
            <person name="Wang D."/>
            <person name="Zhang A."/>
            <person name="Wang J."/>
        </authorList>
    </citation>
    <scope>NUCLEOTIDE SEQUENCE</scope>
</reference>
<name>M7ZC49_TRIUA</name>
<protein>
    <submittedName>
        <fullName evidence="5">Isoflavone 2'-hydroxylase</fullName>
    </submittedName>
</protein>
<dbReference type="GO" id="GO:0005506">
    <property type="term" value="F:iron ion binding"/>
    <property type="evidence" value="ECO:0007669"/>
    <property type="project" value="InterPro"/>
</dbReference>
<gene>
    <name evidence="5" type="ORF">TRIUR3_29076</name>
</gene>
<dbReference type="eggNOG" id="KOG0156">
    <property type="taxonomic scope" value="Eukaryota"/>
</dbReference>
<organism evidence="5">
    <name type="scientific">Triticum urartu</name>
    <name type="common">Red wild einkorn</name>
    <name type="synonym">Crithodium urartu</name>
    <dbReference type="NCBI Taxonomy" id="4572"/>
    <lineage>
        <taxon>Eukaryota</taxon>
        <taxon>Viridiplantae</taxon>
        <taxon>Streptophyta</taxon>
        <taxon>Embryophyta</taxon>
        <taxon>Tracheophyta</taxon>
        <taxon>Spermatophyta</taxon>
        <taxon>Magnoliopsida</taxon>
        <taxon>Liliopsida</taxon>
        <taxon>Poales</taxon>
        <taxon>Poaceae</taxon>
        <taxon>BOP clade</taxon>
        <taxon>Pooideae</taxon>
        <taxon>Triticodae</taxon>
        <taxon>Triticeae</taxon>
        <taxon>Triticinae</taxon>
        <taxon>Triticum</taxon>
    </lineage>
</organism>
<keyword evidence="1" id="KW-0349">Heme</keyword>
<evidence type="ECO:0000256" key="3">
    <source>
        <dbReference type="ARBA" id="ARBA00023002"/>
    </source>
</evidence>
<dbReference type="GO" id="GO:0020037">
    <property type="term" value="F:heme binding"/>
    <property type="evidence" value="ECO:0007669"/>
    <property type="project" value="InterPro"/>
</dbReference>
<dbReference type="InterPro" id="IPR036396">
    <property type="entry name" value="Cyt_P450_sf"/>
</dbReference>
<dbReference type="EMBL" id="KD142495">
    <property type="protein sequence ID" value="EMS57627.1"/>
    <property type="molecule type" value="Genomic_DNA"/>
</dbReference>
<dbReference type="PANTHER" id="PTHR47947:SF23">
    <property type="entry name" value="CYTOCHROME P450 FAMILY PROTEIN, EXPRESSED"/>
    <property type="match status" value="1"/>
</dbReference>
<dbReference type="STRING" id="4572.M7ZC49"/>
<evidence type="ECO:0000256" key="1">
    <source>
        <dbReference type="ARBA" id="ARBA00022617"/>
    </source>
</evidence>
<dbReference type="AlphaFoldDB" id="M7ZC49"/>
<keyword evidence="4" id="KW-0408">Iron</keyword>
<evidence type="ECO:0000313" key="5">
    <source>
        <dbReference type="EMBL" id="EMS57627.1"/>
    </source>
</evidence>
<keyword evidence="3" id="KW-0560">Oxidoreductase</keyword>
<accession>M7ZC49</accession>
<keyword evidence="2" id="KW-0479">Metal-binding</keyword>
<dbReference type="PANTHER" id="PTHR47947">
    <property type="entry name" value="CYTOCHROME P450 82C3-RELATED"/>
    <property type="match status" value="1"/>
</dbReference>
<dbReference type="SUPFAM" id="SSF48264">
    <property type="entry name" value="Cytochrome P450"/>
    <property type="match status" value="1"/>
</dbReference>
<dbReference type="GO" id="GO:0016705">
    <property type="term" value="F:oxidoreductase activity, acting on paired donors, with incorporation or reduction of molecular oxygen"/>
    <property type="evidence" value="ECO:0007669"/>
    <property type="project" value="InterPro"/>
</dbReference>
<dbReference type="GO" id="GO:0004497">
    <property type="term" value="F:monooxygenase activity"/>
    <property type="evidence" value="ECO:0007669"/>
    <property type="project" value="InterPro"/>
</dbReference>